<dbReference type="GO" id="GO:0009435">
    <property type="term" value="P:NAD+ biosynthetic process"/>
    <property type="evidence" value="ECO:0007669"/>
    <property type="project" value="InterPro"/>
</dbReference>
<evidence type="ECO:0000313" key="4">
    <source>
        <dbReference type="EMBL" id="GMG55840.1"/>
    </source>
</evidence>
<dbReference type="GO" id="GO:0019441">
    <property type="term" value="P:L-tryptophan catabolic process to kynurenine"/>
    <property type="evidence" value="ECO:0007669"/>
    <property type="project" value="TreeGrafter"/>
</dbReference>
<keyword evidence="5" id="KW-1185">Reference proteome</keyword>
<name>A0A9W7DNU5_AMBMO</name>
<organism evidence="4 5">
    <name type="scientific">Ambrosiozyma monospora</name>
    <name type="common">Yeast</name>
    <name type="synonym">Endomycopsis monosporus</name>
    <dbReference type="NCBI Taxonomy" id="43982"/>
    <lineage>
        <taxon>Eukaryota</taxon>
        <taxon>Fungi</taxon>
        <taxon>Dikarya</taxon>
        <taxon>Ascomycota</taxon>
        <taxon>Saccharomycotina</taxon>
        <taxon>Pichiomycetes</taxon>
        <taxon>Pichiales</taxon>
        <taxon>Pichiaceae</taxon>
        <taxon>Ambrosiozyma</taxon>
    </lineage>
</organism>
<proteinExistence type="predicted"/>
<dbReference type="InterPro" id="IPR015421">
    <property type="entry name" value="PyrdxlP-dep_Trfase_major"/>
</dbReference>
<dbReference type="GO" id="GO:0030429">
    <property type="term" value="F:kynureninase activity"/>
    <property type="evidence" value="ECO:0007669"/>
    <property type="project" value="InterPro"/>
</dbReference>
<protein>
    <submittedName>
        <fullName evidence="4">Unnamed protein product</fullName>
    </submittedName>
</protein>
<evidence type="ECO:0000256" key="3">
    <source>
        <dbReference type="ARBA" id="ARBA00022898"/>
    </source>
</evidence>
<dbReference type="InterPro" id="IPR010111">
    <property type="entry name" value="Kynureninase"/>
</dbReference>
<dbReference type="GO" id="GO:0005737">
    <property type="term" value="C:cytoplasm"/>
    <property type="evidence" value="ECO:0007669"/>
    <property type="project" value="InterPro"/>
</dbReference>
<gene>
    <name evidence="4" type="ORF">Amon01_000790900</name>
</gene>
<comment type="caution">
    <text evidence="4">The sequence shown here is derived from an EMBL/GenBank/DDBJ whole genome shotgun (WGS) entry which is preliminary data.</text>
</comment>
<evidence type="ECO:0000313" key="5">
    <source>
        <dbReference type="Proteomes" id="UP001165063"/>
    </source>
</evidence>
<dbReference type="Gene3D" id="3.90.1150.10">
    <property type="entry name" value="Aspartate Aminotransferase, domain 1"/>
    <property type="match status" value="1"/>
</dbReference>
<dbReference type="InterPro" id="IPR015422">
    <property type="entry name" value="PyrdxlP-dep_Trfase_small"/>
</dbReference>
<accession>A0A9W7DNU5</accession>
<dbReference type="GO" id="GO:0030170">
    <property type="term" value="F:pyridoxal phosphate binding"/>
    <property type="evidence" value="ECO:0007669"/>
    <property type="project" value="InterPro"/>
</dbReference>
<dbReference type="AlphaFoldDB" id="A0A9W7DNU5"/>
<dbReference type="GO" id="GO:0043420">
    <property type="term" value="P:anthranilate metabolic process"/>
    <property type="evidence" value="ECO:0007669"/>
    <property type="project" value="TreeGrafter"/>
</dbReference>
<dbReference type="Proteomes" id="UP001165063">
    <property type="component" value="Unassembled WGS sequence"/>
</dbReference>
<dbReference type="OrthoDB" id="5978656at2759"/>
<dbReference type="Gene3D" id="3.40.640.10">
    <property type="entry name" value="Type I PLP-dependent aspartate aminotransferase-like (Major domain)"/>
    <property type="match status" value="1"/>
</dbReference>
<keyword evidence="1" id="KW-0662">Pyridine nucleotide biosynthesis</keyword>
<evidence type="ECO:0000256" key="1">
    <source>
        <dbReference type="ARBA" id="ARBA00022642"/>
    </source>
</evidence>
<reference evidence="4" key="1">
    <citation type="submission" date="2023-04" db="EMBL/GenBank/DDBJ databases">
        <title>Ambrosiozyma monospora NBRC 1965.</title>
        <authorList>
            <person name="Ichikawa N."/>
            <person name="Sato H."/>
            <person name="Tonouchi N."/>
        </authorList>
    </citation>
    <scope>NUCLEOTIDE SEQUENCE</scope>
    <source>
        <strain evidence="4">NBRC 1965</strain>
    </source>
</reference>
<dbReference type="EMBL" id="BSXU01006262">
    <property type="protein sequence ID" value="GMG55840.1"/>
    <property type="molecule type" value="Genomic_DNA"/>
</dbReference>
<dbReference type="PANTHER" id="PTHR14084">
    <property type="entry name" value="KYNURENINASE"/>
    <property type="match status" value="1"/>
</dbReference>
<dbReference type="SUPFAM" id="SSF53383">
    <property type="entry name" value="PLP-dependent transferases"/>
    <property type="match status" value="1"/>
</dbReference>
<dbReference type="InterPro" id="IPR015424">
    <property type="entry name" value="PyrdxlP-dep_Trfase"/>
</dbReference>
<dbReference type="PANTHER" id="PTHR14084:SF0">
    <property type="entry name" value="KYNURENINASE"/>
    <property type="match status" value="1"/>
</dbReference>
<sequence length="310" mass="34931">MWQYIDNTVASDGQRFFSAVTERRINGIQSKLINDQTNWRTLENRWTDCTQNYINISSNQKIIMVSQTELQQEAKKLDSQYETRSDLFEIPTFKSLGLSDSTQSSNYLCGNSLGLMPKSTPDAINNELKAWSARGVESHFRHPIKGNDWVSVDHKIPSLLAPIVGALENEVACMGTLTMNLNSLLTSFYKPTEKRFKIMFDKGAFPSDYYAMLNQVKLHGFDENALIQIGPKDGETYVKTEDILNSIEENGDSIAIVCFPGIQYYTGQLFNIEKITAKAHSKGCLVGWDLAHAAGNVELKLHDWNIGNQD</sequence>
<keyword evidence="3" id="KW-0663">Pyridoxal phosphate</keyword>
<keyword evidence="2" id="KW-0378">Hydrolase</keyword>
<evidence type="ECO:0000256" key="2">
    <source>
        <dbReference type="ARBA" id="ARBA00022801"/>
    </source>
</evidence>